<dbReference type="Gene3D" id="2.50.20.10">
    <property type="entry name" value="Lipoprotein localisation LolA/LolB/LppX"/>
    <property type="match status" value="1"/>
</dbReference>
<evidence type="ECO:0000256" key="3">
    <source>
        <dbReference type="ARBA" id="ARBA00022729"/>
    </source>
</evidence>
<evidence type="ECO:0000313" key="9">
    <source>
        <dbReference type="Proteomes" id="UP001241056"/>
    </source>
</evidence>
<comment type="similarity">
    <text evidence="2">Belongs to the RseB family.</text>
</comment>
<evidence type="ECO:0000259" key="6">
    <source>
        <dbReference type="Pfam" id="PF03888"/>
    </source>
</evidence>
<protein>
    <submittedName>
        <fullName evidence="8">MucB/RseB C-terminal domain-containing protein</fullName>
    </submittedName>
</protein>
<dbReference type="InterPro" id="IPR005588">
    <property type="entry name" value="MucB_RseB"/>
</dbReference>
<feature type="domain" description="MucB/RseB N-terminal" evidence="6">
    <location>
        <begin position="23"/>
        <end position="185"/>
    </location>
</feature>
<dbReference type="EMBL" id="JAUCDY010000002">
    <property type="protein sequence ID" value="MDM7857169.1"/>
    <property type="molecule type" value="Genomic_DNA"/>
</dbReference>
<dbReference type="PIRSF" id="PIRSF005427">
    <property type="entry name" value="RseB"/>
    <property type="match status" value="1"/>
</dbReference>
<dbReference type="InterPro" id="IPR033434">
    <property type="entry name" value="MucB/RseB_N"/>
</dbReference>
<organism evidence="8 9">
    <name type="scientific">Thiopseudomonas acetoxidans</name>
    <dbReference type="NCBI Taxonomy" id="3041622"/>
    <lineage>
        <taxon>Bacteria</taxon>
        <taxon>Pseudomonadati</taxon>
        <taxon>Pseudomonadota</taxon>
        <taxon>Gammaproteobacteria</taxon>
        <taxon>Pseudomonadales</taxon>
        <taxon>Pseudomonadaceae</taxon>
        <taxon>Thiopseudomonas</taxon>
    </lineage>
</organism>
<evidence type="ECO:0000259" key="7">
    <source>
        <dbReference type="Pfam" id="PF17188"/>
    </source>
</evidence>
<dbReference type="PANTHER" id="PTHR38782">
    <property type="match status" value="1"/>
</dbReference>
<keyword evidence="3 5" id="KW-0732">Signal</keyword>
<gene>
    <name evidence="8" type="ORF">QEZ41_02590</name>
</gene>
<dbReference type="Gene3D" id="3.30.200.100">
    <property type="entry name" value="MucB/RseB, C-terminal domain"/>
    <property type="match status" value="1"/>
</dbReference>
<dbReference type="InterPro" id="IPR033436">
    <property type="entry name" value="MucB/RseB_C"/>
</dbReference>
<dbReference type="Pfam" id="PF17188">
    <property type="entry name" value="MucB_RseB_C"/>
    <property type="match status" value="1"/>
</dbReference>
<feature type="chain" id="PRO_5046548716" evidence="5">
    <location>
        <begin position="22"/>
        <end position="314"/>
    </location>
</feature>
<feature type="domain" description="MucB/RseB C-terminal" evidence="7">
    <location>
        <begin position="212"/>
        <end position="309"/>
    </location>
</feature>
<comment type="caution">
    <text evidence="8">The sequence shown here is derived from an EMBL/GenBank/DDBJ whole genome shotgun (WGS) entry which is preliminary data.</text>
</comment>
<reference evidence="8 9" key="1">
    <citation type="submission" date="2023-06" db="EMBL/GenBank/DDBJ databases">
        <title>Thiopseudomonas sp. CY1220 draft genome sequence.</title>
        <authorList>
            <person name="Zhao G."/>
            <person name="An M."/>
        </authorList>
    </citation>
    <scope>NUCLEOTIDE SEQUENCE [LARGE SCALE GENOMIC DNA]</scope>
    <source>
        <strain evidence="8 9">CY1220</strain>
    </source>
</reference>
<evidence type="ECO:0000256" key="5">
    <source>
        <dbReference type="SAM" id="SignalP"/>
    </source>
</evidence>
<name>A0ABT7SLV4_9GAMM</name>
<keyword evidence="4" id="KW-0574">Periplasm</keyword>
<evidence type="ECO:0000313" key="8">
    <source>
        <dbReference type="EMBL" id="MDM7857169.1"/>
    </source>
</evidence>
<evidence type="ECO:0000256" key="2">
    <source>
        <dbReference type="ARBA" id="ARBA00008150"/>
    </source>
</evidence>
<evidence type="ECO:0000256" key="1">
    <source>
        <dbReference type="ARBA" id="ARBA00004418"/>
    </source>
</evidence>
<dbReference type="PANTHER" id="PTHR38782:SF1">
    <property type="entry name" value="SIGMA-E FACTOR REGULATORY PROTEIN RSEB"/>
    <property type="match status" value="1"/>
</dbReference>
<dbReference type="CDD" id="cd16327">
    <property type="entry name" value="RseB"/>
    <property type="match status" value="1"/>
</dbReference>
<dbReference type="Pfam" id="PF03888">
    <property type="entry name" value="MucB_RseB"/>
    <property type="match status" value="1"/>
</dbReference>
<proteinExistence type="inferred from homology"/>
<keyword evidence="9" id="KW-1185">Reference proteome</keyword>
<dbReference type="RefSeq" id="WP_289409824.1">
    <property type="nucleotide sequence ID" value="NZ_JAUCDY010000002.1"/>
</dbReference>
<evidence type="ECO:0000256" key="4">
    <source>
        <dbReference type="ARBA" id="ARBA00022764"/>
    </source>
</evidence>
<feature type="signal peptide" evidence="5">
    <location>
        <begin position="1"/>
        <end position="21"/>
    </location>
</feature>
<comment type="subcellular location">
    <subcellularLocation>
        <location evidence="1">Periplasm</location>
    </subcellularLocation>
</comment>
<dbReference type="Proteomes" id="UP001241056">
    <property type="component" value="Unassembled WGS sequence"/>
</dbReference>
<accession>A0ABT7SLV4</accession>
<dbReference type="InterPro" id="IPR038484">
    <property type="entry name" value="MucB/RseB_C_sf"/>
</dbReference>
<sequence>MRYSFAWLMVGWLFSASSATAQDAQEVLKQLRDAQQRSYQGSFIYERKDVFSTHRMWRYVDKEGQQQERFLQLNGPRLEMLKVDRQVKCVVHPNLDEPFLTQDWPGQNLNWQDLSRWYSMQLLGHTRVADRATLAVLFAPLDAHRYPLEVHMDAQTGVPLKSLLLNEHGQLLERFQFVEYSVDEPDAQDLLIEQPCLEPLPLDADEAEKLAWHWQLGWLPEGYQAVHQASQNWKINHKQVSNQSYSDGLAQFSVFVEPLLEQDVAAARLQLGPTAVVTRRLDTERGPYMITVLGEVPAGTAERLALSVRIQQQD</sequence>